<evidence type="ECO:0000313" key="2">
    <source>
        <dbReference type="EMBL" id="EOY32911.1"/>
    </source>
</evidence>
<keyword evidence="3" id="KW-1185">Reference proteome</keyword>
<keyword evidence="1" id="KW-1133">Transmembrane helix</keyword>
<gene>
    <name evidence="2" type="ORF">TCM_040940</name>
</gene>
<dbReference type="Gramene" id="EOY32911">
    <property type="protein sequence ID" value="EOY32911"/>
    <property type="gene ID" value="TCM_040940"/>
</dbReference>
<dbReference type="InParanoid" id="A0A061GTS6"/>
<name>A0A061GTS6_THECC</name>
<dbReference type="Proteomes" id="UP000026915">
    <property type="component" value="Chromosome 9"/>
</dbReference>
<dbReference type="AlphaFoldDB" id="A0A061GTS6"/>
<evidence type="ECO:0000313" key="3">
    <source>
        <dbReference type="Proteomes" id="UP000026915"/>
    </source>
</evidence>
<dbReference type="EMBL" id="CM001887">
    <property type="protein sequence ID" value="EOY32911.1"/>
    <property type="molecule type" value="Genomic_DNA"/>
</dbReference>
<reference evidence="2 3" key="1">
    <citation type="journal article" date="2013" name="Genome Biol.">
        <title>The genome sequence of the most widely cultivated cacao type and its use to identify candidate genes regulating pod color.</title>
        <authorList>
            <person name="Motamayor J.C."/>
            <person name="Mockaitis K."/>
            <person name="Schmutz J."/>
            <person name="Haiminen N."/>
            <person name="Iii D.L."/>
            <person name="Cornejo O."/>
            <person name="Findley S.D."/>
            <person name="Zheng P."/>
            <person name="Utro F."/>
            <person name="Royaert S."/>
            <person name="Saski C."/>
            <person name="Jenkins J."/>
            <person name="Podicheti R."/>
            <person name="Zhao M."/>
            <person name="Scheffler B.E."/>
            <person name="Stack J.C."/>
            <person name="Feltus F.A."/>
            <person name="Mustiga G.M."/>
            <person name="Amores F."/>
            <person name="Phillips W."/>
            <person name="Marelli J.P."/>
            <person name="May G.D."/>
            <person name="Shapiro H."/>
            <person name="Ma J."/>
            <person name="Bustamante C.D."/>
            <person name="Schnell R.J."/>
            <person name="Main D."/>
            <person name="Gilbert D."/>
            <person name="Parida L."/>
            <person name="Kuhn D.N."/>
        </authorList>
    </citation>
    <scope>NUCLEOTIDE SEQUENCE [LARGE SCALE GENOMIC DNA]</scope>
    <source>
        <strain evidence="3">cv. Matina 1-6</strain>
    </source>
</reference>
<organism evidence="2 3">
    <name type="scientific">Theobroma cacao</name>
    <name type="common">Cacao</name>
    <name type="synonym">Cocoa</name>
    <dbReference type="NCBI Taxonomy" id="3641"/>
    <lineage>
        <taxon>Eukaryota</taxon>
        <taxon>Viridiplantae</taxon>
        <taxon>Streptophyta</taxon>
        <taxon>Embryophyta</taxon>
        <taxon>Tracheophyta</taxon>
        <taxon>Spermatophyta</taxon>
        <taxon>Magnoliopsida</taxon>
        <taxon>eudicotyledons</taxon>
        <taxon>Gunneridae</taxon>
        <taxon>Pentapetalae</taxon>
        <taxon>rosids</taxon>
        <taxon>malvids</taxon>
        <taxon>Malvales</taxon>
        <taxon>Malvaceae</taxon>
        <taxon>Byttnerioideae</taxon>
        <taxon>Theobroma</taxon>
    </lineage>
</organism>
<feature type="transmembrane region" description="Helical" evidence="1">
    <location>
        <begin position="49"/>
        <end position="69"/>
    </location>
</feature>
<keyword evidence="1" id="KW-0472">Membrane</keyword>
<sequence>MMGPGKRRAKTLVLGVLLLDGKSDGSIHWAADHNVVFAPTDALPFFVQVLLKATNSAFFYFLLFPLVFASY</sequence>
<protein>
    <submittedName>
        <fullName evidence="2">Uncharacterized protein</fullName>
    </submittedName>
</protein>
<keyword evidence="1" id="KW-0812">Transmembrane</keyword>
<dbReference type="HOGENOM" id="CLU_2745212_0_0_1"/>
<accession>A0A061GTS6</accession>
<proteinExistence type="predicted"/>
<evidence type="ECO:0000256" key="1">
    <source>
        <dbReference type="SAM" id="Phobius"/>
    </source>
</evidence>